<accession>A0ABU0YPA2</accession>
<sequence length="341" mass="35379">MTIEQAAPRDPQTQSQLLVRLFLSIGVLPILLVVALVLFSLMSDNFFTFNNIANVLRQTSYLTIVALGQMIVMLTAGFDLSVGSTLAVTSVTSALGMAAMAAGYPDQPWLAIAVGAPIGFLCGLAVGVVNGLGVALLGVSPFIVTLGMASVGFCAALYLTSGTPVRGIPYEFADTFGSGGFWGLKAPVWAALILAIAVYVLLNWTRLGRHFYAVGGNLKAAALSGVHTRLTLFMAYAVCAGLTSIAGLLLTARMETGEANIGTSMPLQSIAACVIAGVSLRGGTGNVPYVVLGAVFFGVVENGMNVSGTSSYLQIGVTGAILVFAAVADEFRRRLIGRRSL</sequence>
<feature type="transmembrane region" description="Helical" evidence="6">
    <location>
        <begin position="85"/>
        <end position="103"/>
    </location>
</feature>
<evidence type="ECO:0000256" key="6">
    <source>
        <dbReference type="SAM" id="Phobius"/>
    </source>
</evidence>
<feature type="transmembrane region" description="Helical" evidence="6">
    <location>
        <begin position="312"/>
        <end position="331"/>
    </location>
</feature>
<evidence type="ECO:0000313" key="7">
    <source>
        <dbReference type="EMBL" id="MDQ7248618.1"/>
    </source>
</evidence>
<evidence type="ECO:0000256" key="5">
    <source>
        <dbReference type="ARBA" id="ARBA00023136"/>
    </source>
</evidence>
<feature type="transmembrane region" description="Helical" evidence="6">
    <location>
        <begin position="61"/>
        <end position="78"/>
    </location>
</feature>
<comment type="subcellular location">
    <subcellularLocation>
        <location evidence="1">Cell membrane</location>
        <topology evidence="1">Multi-pass membrane protein</topology>
    </subcellularLocation>
</comment>
<dbReference type="Proteomes" id="UP001230156">
    <property type="component" value="Unassembled WGS sequence"/>
</dbReference>
<name>A0ABU0YPA2_9PROT</name>
<feature type="transmembrane region" description="Helical" evidence="6">
    <location>
        <begin position="21"/>
        <end position="41"/>
    </location>
</feature>
<comment type="caution">
    <text evidence="7">The sequence shown here is derived from an EMBL/GenBank/DDBJ whole genome shotgun (WGS) entry which is preliminary data.</text>
</comment>
<dbReference type="Pfam" id="PF02653">
    <property type="entry name" value="BPD_transp_2"/>
    <property type="match status" value="1"/>
</dbReference>
<organism evidence="7 8">
    <name type="scientific">Dongia sedimenti</name>
    <dbReference type="NCBI Taxonomy" id="3064282"/>
    <lineage>
        <taxon>Bacteria</taxon>
        <taxon>Pseudomonadati</taxon>
        <taxon>Pseudomonadota</taxon>
        <taxon>Alphaproteobacteria</taxon>
        <taxon>Rhodospirillales</taxon>
        <taxon>Dongiaceae</taxon>
        <taxon>Dongia</taxon>
    </lineage>
</organism>
<feature type="transmembrane region" description="Helical" evidence="6">
    <location>
        <begin position="230"/>
        <end position="249"/>
    </location>
</feature>
<keyword evidence="5 6" id="KW-0472">Membrane</keyword>
<evidence type="ECO:0000256" key="3">
    <source>
        <dbReference type="ARBA" id="ARBA00022692"/>
    </source>
</evidence>
<keyword evidence="2" id="KW-1003">Cell membrane</keyword>
<feature type="transmembrane region" description="Helical" evidence="6">
    <location>
        <begin position="179"/>
        <end position="202"/>
    </location>
</feature>
<keyword evidence="3 6" id="KW-0812">Transmembrane</keyword>
<evidence type="ECO:0000313" key="8">
    <source>
        <dbReference type="Proteomes" id="UP001230156"/>
    </source>
</evidence>
<dbReference type="EMBL" id="JAUYVI010000004">
    <property type="protein sequence ID" value="MDQ7248618.1"/>
    <property type="molecule type" value="Genomic_DNA"/>
</dbReference>
<gene>
    <name evidence="7" type="ORF">Q8A70_13110</name>
</gene>
<proteinExistence type="predicted"/>
<evidence type="ECO:0000256" key="4">
    <source>
        <dbReference type="ARBA" id="ARBA00022989"/>
    </source>
</evidence>
<dbReference type="InterPro" id="IPR001851">
    <property type="entry name" value="ABC_transp_permease"/>
</dbReference>
<evidence type="ECO:0000256" key="2">
    <source>
        <dbReference type="ARBA" id="ARBA00022475"/>
    </source>
</evidence>
<feature type="transmembrane region" description="Helical" evidence="6">
    <location>
        <begin position="136"/>
        <end position="159"/>
    </location>
</feature>
<feature type="transmembrane region" description="Helical" evidence="6">
    <location>
        <begin position="109"/>
        <end position="129"/>
    </location>
</feature>
<keyword evidence="4 6" id="KW-1133">Transmembrane helix</keyword>
<dbReference type="PANTHER" id="PTHR32196">
    <property type="entry name" value="ABC TRANSPORTER PERMEASE PROTEIN YPHD-RELATED-RELATED"/>
    <property type="match status" value="1"/>
</dbReference>
<evidence type="ECO:0000256" key="1">
    <source>
        <dbReference type="ARBA" id="ARBA00004651"/>
    </source>
</evidence>
<keyword evidence="8" id="KW-1185">Reference proteome</keyword>
<reference evidence="8" key="1">
    <citation type="submission" date="2023-08" db="EMBL/GenBank/DDBJ databases">
        <title>Rhodospirillaceae gen. nov., a novel taxon isolated from the Yangtze River Yuezi River estuary sludge.</title>
        <authorList>
            <person name="Ruan L."/>
        </authorList>
    </citation>
    <scope>NUCLEOTIDE SEQUENCE [LARGE SCALE GENOMIC DNA]</scope>
    <source>
        <strain evidence="8">R-7</strain>
    </source>
</reference>
<dbReference type="RefSeq" id="WP_379956092.1">
    <property type="nucleotide sequence ID" value="NZ_JAUYVI010000004.1"/>
</dbReference>
<dbReference type="CDD" id="cd06579">
    <property type="entry name" value="TM_PBP1_transp_AraH_like"/>
    <property type="match status" value="1"/>
</dbReference>
<protein>
    <submittedName>
        <fullName evidence="7">ABC transporter permease</fullName>
    </submittedName>
</protein>